<feature type="domain" description="CUE" evidence="2">
    <location>
        <begin position="333"/>
        <end position="376"/>
    </location>
</feature>
<dbReference type="CDD" id="cd14364">
    <property type="entry name" value="CUE_ASCC2"/>
    <property type="match status" value="1"/>
</dbReference>
<evidence type="ECO:0000256" key="1">
    <source>
        <dbReference type="SAM" id="MobiDB-lite"/>
    </source>
</evidence>
<dbReference type="InterPro" id="IPR052586">
    <property type="entry name" value="ASCC2"/>
</dbReference>
<comment type="caution">
    <text evidence="3">The sequence shown here is derived from an EMBL/GenBank/DDBJ whole genome shotgun (WGS) entry which is preliminary data.</text>
</comment>
<dbReference type="GO" id="GO:0043130">
    <property type="term" value="F:ubiquitin binding"/>
    <property type="evidence" value="ECO:0007669"/>
    <property type="project" value="InterPro"/>
</dbReference>
<dbReference type="OrthoDB" id="5577209at2759"/>
<dbReference type="Pfam" id="PF02845">
    <property type="entry name" value="CUE"/>
    <property type="match status" value="1"/>
</dbReference>
<dbReference type="STRING" id="177199.A0A420Y5B0"/>
<feature type="region of interest" description="Disordered" evidence="1">
    <location>
        <begin position="583"/>
        <end position="669"/>
    </location>
</feature>
<dbReference type="Proteomes" id="UP000275385">
    <property type="component" value="Unassembled WGS sequence"/>
</dbReference>
<dbReference type="PROSITE" id="PS51140">
    <property type="entry name" value="CUE"/>
    <property type="match status" value="1"/>
</dbReference>
<dbReference type="Gene3D" id="1.10.8.10">
    <property type="entry name" value="DNA helicase RuvA subunit, C-terminal domain"/>
    <property type="match status" value="1"/>
</dbReference>
<sequence>MTSLPPFAPFPAASLRAELVPTEWAACLDAWIALAEAHLSLSDAQVSSITAKDESSTSFLVAFMRETALGGPNILGSSEQARTLFKDAFLLTSRLLRSNPPPIPLVQWDFLADLSKAYGKKRAAPLVASLPKPAESLLDSSLTGLKKFLIKNLDAGLSGNIKEVEERLSRVNPLIHTSPHVASFFLAGDDFVDGLISCYKIMNPPLRRVIITTTYLCLVGLIEGESPKYSLLTDQLYSLKNAANTHKTGPLNANDSLVAELVTSTPLLQQVEHKLEMSGTSTSRARTVLKDLAAFRKVGGMSRPKKLIRRKVDKGKEVAPSGHAMVQQELHVHRMSQITQVQDLFPELGSGFVSRLLDEYNDDTEQVIAHLLDGSLPPHLHDADRSEQLARPETSHKTSHLAPRNTPPQLPNRRTVFDDEPDGDLANLTLGTSRLHIGKRSPKRTADDILADRSAAPAKAAILSALAAFDSDDDERDDTYDADDVGGAVDRTNDEDVGGTTEETLYRAWQTDKTVFARDAETRRGAGRRALRDQTGMTDEAVEGWAIMLDRDPGRLKKLDARYGDWKGPRQQRELLGTAWRAGEDESGTGESGNETGTSSRGGGRGRGRGRGGRGGGGPGRGGGNVAGPTGDKDTEAARRRKEASKGSRANHNRRDQRAKKMARGGFAG</sequence>
<dbReference type="InterPro" id="IPR041800">
    <property type="entry name" value="ASCC2_CUE"/>
</dbReference>
<proteinExistence type="predicted"/>
<accession>A0A420Y5B0</accession>
<feature type="compositionally biased region" description="Basic and acidic residues" evidence="1">
    <location>
        <begin position="379"/>
        <end position="396"/>
    </location>
</feature>
<evidence type="ECO:0000259" key="2">
    <source>
        <dbReference type="PROSITE" id="PS51140"/>
    </source>
</evidence>
<dbReference type="PANTHER" id="PTHR21494">
    <property type="entry name" value="ACTIVATING SIGNAL COINTEGRATOR 1 COMPLEX SUBUNIT 2 ASC-1 COMPLEX SUBUNIT P100"/>
    <property type="match status" value="1"/>
</dbReference>
<feature type="region of interest" description="Disordered" evidence="1">
    <location>
        <begin position="472"/>
        <end position="498"/>
    </location>
</feature>
<dbReference type="PANTHER" id="PTHR21494:SF0">
    <property type="entry name" value="ACTIVATING SIGNAL COINTEGRATOR 1 COMPLEX SUBUNIT 2"/>
    <property type="match status" value="1"/>
</dbReference>
<gene>
    <name evidence="3" type="ORF">DL546_001564</name>
</gene>
<protein>
    <recommendedName>
        <fullName evidence="2">CUE domain-containing protein</fullName>
    </recommendedName>
</protein>
<dbReference type="SUPFAM" id="SSF46934">
    <property type="entry name" value="UBA-like"/>
    <property type="match status" value="1"/>
</dbReference>
<dbReference type="SMART" id="SM00546">
    <property type="entry name" value="CUE"/>
    <property type="match status" value="1"/>
</dbReference>
<dbReference type="InterPro" id="IPR003892">
    <property type="entry name" value="CUE"/>
</dbReference>
<name>A0A420Y5B0_9PEZI</name>
<feature type="compositionally biased region" description="Acidic residues" evidence="1">
    <location>
        <begin position="472"/>
        <end position="484"/>
    </location>
</feature>
<dbReference type="InterPro" id="IPR009060">
    <property type="entry name" value="UBA-like_sf"/>
</dbReference>
<keyword evidence="4" id="KW-1185">Reference proteome</keyword>
<evidence type="ECO:0000313" key="4">
    <source>
        <dbReference type="Proteomes" id="UP000275385"/>
    </source>
</evidence>
<feature type="region of interest" description="Disordered" evidence="1">
    <location>
        <begin position="375"/>
        <end position="421"/>
    </location>
</feature>
<organism evidence="3 4">
    <name type="scientific">Coniochaeta pulveracea</name>
    <dbReference type="NCBI Taxonomy" id="177199"/>
    <lineage>
        <taxon>Eukaryota</taxon>
        <taxon>Fungi</taxon>
        <taxon>Dikarya</taxon>
        <taxon>Ascomycota</taxon>
        <taxon>Pezizomycotina</taxon>
        <taxon>Sordariomycetes</taxon>
        <taxon>Sordariomycetidae</taxon>
        <taxon>Coniochaetales</taxon>
        <taxon>Coniochaetaceae</taxon>
        <taxon>Coniochaeta</taxon>
    </lineage>
</organism>
<dbReference type="AlphaFoldDB" id="A0A420Y5B0"/>
<feature type="compositionally biased region" description="Basic residues" evidence="1">
    <location>
        <begin position="639"/>
        <end position="663"/>
    </location>
</feature>
<feature type="compositionally biased region" description="Gly residues" evidence="1">
    <location>
        <begin position="613"/>
        <end position="626"/>
    </location>
</feature>
<reference evidence="3 4" key="1">
    <citation type="submission" date="2018-08" db="EMBL/GenBank/DDBJ databases">
        <title>Draft genome of the lignicolous fungus Coniochaeta pulveracea.</title>
        <authorList>
            <person name="Borstlap C.J."/>
            <person name="De Witt R.N."/>
            <person name="Botha A."/>
            <person name="Volschenk H."/>
        </authorList>
    </citation>
    <scope>NUCLEOTIDE SEQUENCE [LARGE SCALE GENOMIC DNA]</scope>
    <source>
        <strain evidence="3 4">CAB683</strain>
    </source>
</reference>
<dbReference type="EMBL" id="QVQW01000047">
    <property type="protein sequence ID" value="RKU43074.1"/>
    <property type="molecule type" value="Genomic_DNA"/>
</dbReference>
<evidence type="ECO:0000313" key="3">
    <source>
        <dbReference type="EMBL" id="RKU43074.1"/>
    </source>
</evidence>